<feature type="compositionally biased region" description="Acidic residues" evidence="1">
    <location>
        <begin position="184"/>
        <end position="195"/>
    </location>
</feature>
<evidence type="ECO:0000256" key="1">
    <source>
        <dbReference type="SAM" id="MobiDB-lite"/>
    </source>
</evidence>
<evidence type="ECO:0008006" key="3">
    <source>
        <dbReference type="Google" id="ProtNLM"/>
    </source>
</evidence>
<gene>
    <name evidence="2" type="ORF">LCGC14_1088650</name>
</gene>
<name>A0A0F9N0S5_9ZZZZ</name>
<dbReference type="AlphaFoldDB" id="A0A0F9N0S5"/>
<feature type="region of interest" description="Disordered" evidence="1">
    <location>
        <begin position="143"/>
        <end position="195"/>
    </location>
</feature>
<dbReference type="Pfam" id="PF05037">
    <property type="entry name" value="DUF669"/>
    <property type="match status" value="1"/>
</dbReference>
<evidence type="ECO:0000313" key="2">
    <source>
        <dbReference type="EMBL" id="KKN05307.1"/>
    </source>
</evidence>
<feature type="region of interest" description="Disordered" evidence="1">
    <location>
        <begin position="1"/>
        <end position="23"/>
    </location>
</feature>
<protein>
    <recommendedName>
        <fullName evidence="3">DUF669 domain-containing protein</fullName>
    </recommendedName>
</protein>
<dbReference type="InterPro" id="IPR007731">
    <property type="entry name" value="DUF669"/>
</dbReference>
<accession>A0A0F9N0S5</accession>
<feature type="compositionally biased region" description="Low complexity" evidence="1">
    <location>
        <begin position="154"/>
        <end position="183"/>
    </location>
</feature>
<comment type="caution">
    <text evidence="2">The sequence shown here is derived from an EMBL/GenBank/DDBJ whole genome shotgun (WGS) entry which is preliminary data.</text>
</comment>
<dbReference type="EMBL" id="LAZR01004820">
    <property type="protein sequence ID" value="KKN05307.1"/>
    <property type="molecule type" value="Genomic_DNA"/>
</dbReference>
<reference evidence="2" key="1">
    <citation type="journal article" date="2015" name="Nature">
        <title>Complex archaea that bridge the gap between prokaryotes and eukaryotes.</title>
        <authorList>
            <person name="Spang A."/>
            <person name="Saw J.H."/>
            <person name="Jorgensen S.L."/>
            <person name="Zaremba-Niedzwiedzka K."/>
            <person name="Martijn J."/>
            <person name="Lind A.E."/>
            <person name="van Eijk R."/>
            <person name="Schleper C."/>
            <person name="Guy L."/>
            <person name="Ettema T.J."/>
        </authorList>
    </citation>
    <scope>NUCLEOTIDE SEQUENCE</scope>
</reference>
<proteinExistence type="predicted"/>
<organism evidence="2">
    <name type="scientific">marine sediment metagenome</name>
    <dbReference type="NCBI Taxonomy" id="412755"/>
    <lineage>
        <taxon>unclassified sequences</taxon>
        <taxon>metagenomes</taxon>
        <taxon>ecological metagenomes</taxon>
    </lineage>
</organism>
<sequence>MANTMEFDFTGAPPAQGKAGGDRIAPGTYLMEVGTLDSTPAKSGRAMVTATLVVKNDGPAVGKKLVERFAFPKPGSDDSTFGLQRFHAFLVACGMKERKGTLSLDLDKLVGKELVAEVDDEFQEASGNFAARTVSRPLAFHRTKSPEAANVGQTTAVPAAAPASAPAAVAEAPVAAEAPAPAETAEDDDLFADLE</sequence>